<feature type="region of interest" description="Disordered" evidence="1">
    <location>
        <begin position="51"/>
        <end position="78"/>
    </location>
</feature>
<proteinExistence type="predicted"/>
<protein>
    <submittedName>
        <fullName evidence="2">Uncharacterized protein</fullName>
    </submittedName>
</protein>
<evidence type="ECO:0000313" key="2">
    <source>
        <dbReference type="EMBL" id="VAV99851.1"/>
    </source>
</evidence>
<accession>A0A3B0SAS1</accession>
<organism evidence="2">
    <name type="scientific">hydrothermal vent metagenome</name>
    <dbReference type="NCBI Taxonomy" id="652676"/>
    <lineage>
        <taxon>unclassified sequences</taxon>
        <taxon>metagenomes</taxon>
        <taxon>ecological metagenomes</taxon>
    </lineage>
</organism>
<feature type="compositionally biased region" description="Low complexity" evidence="1">
    <location>
        <begin position="67"/>
        <end position="78"/>
    </location>
</feature>
<name>A0A3B0SAS1_9ZZZZ</name>
<evidence type="ECO:0000256" key="1">
    <source>
        <dbReference type="SAM" id="MobiDB-lite"/>
    </source>
</evidence>
<dbReference type="AlphaFoldDB" id="A0A3B0SAS1"/>
<sequence length="183" mass="20369">MFIYNPLGRIRYVITGVALLLMACSGGDKGSSALLNADDMWDRMAEERQKPFPAMEESDSGEIPEQLPAASSPAPLSADDVEQYRETLRSADKKYQHVMASLERGFDDLLQAIATDGDRQAEWRTMQLHLSRLISLQKDVTQALTALKSGDEDPSQLAKARDLQVKIPKSIAETQNRLNEFIS</sequence>
<gene>
    <name evidence="2" type="ORF">MNBD_ALPHA01-1744</name>
</gene>
<reference evidence="2" key="1">
    <citation type="submission" date="2018-06" db="EMBL/GenBank/DDBJ databases">
        <authorList>
            <person name="Zhirakovskaya E."/>
        </authorList>
    </citation>
    <scope>NUCLEOTIDE SEQUENCE</scope>
</reference>
<dbReference type="EMBL" id="UOEJ01000124">
    <property type="protein sequence ID" value="VAV99851.1"/>
    <property type="molecule type" value="Genomic_DNA"/>
</dbReference>